<feature type="chain" id="PRO_5034035338" description="Taste receptor cell protein 1" evidence="2">
    <location>
        <begin position="24"/>
        <end position="847"/>
    </location>
</feature>
<evidence type="ECO:0000256" key="1">
    <source>
        <dbReference type="SAM" id="MobiDB-lite"/>
    </source>
</evidence>
<name>A0A8C3W970_9CETA</name>
<dbReference type="Ensembl" id="ENSCWAT00000011643.1">
    <property type="protein sequence ID" value="ENSCWAP00000010697.1"/>
    <property type="gene ID" value="ENSCWAG00000008301.1"/>
</dbReference>
<keyword evidence="2" id="KW-0732">Signal</keyword>
<feature type="compositionally biased region" description="Low complexity" evidence="1">
    <location>
        <begin position="451"/>
        <end position="478"/>
    </location>
</feature>
<feature type="compositionally biased region" description="Low complexity" evidence="1">
    <location>
        <begin position="350"/>
        <end position="366"/>
    </location>
</feature>
<feature type="compositionally biased region" description="Low complexity" evidence="1">
    <location>
        <begin position="314"/>
        <end position="343"/>
    </location>
</feature>
<keyword evidence="4" id="KW-1185">Reference proteome</keyword>
<dbReference type="InterPro" id="IPR036364">
    <property type="entry name" value="SEA_dom_sf"/>
</dbReference>
<reference evidence="3" key="2">
    <citation type="submission" date="2025-09" db="UniProtKB">
        <authorList>
            <consortium name="Ensembl"/>
        </authorList>
    </citation>
    <scope>IDENTIFICATION</scope>
</reference>
<feature type="region of interest" description="Disordered" evidence="1">
    <location>
        <begin position="301"/>
        <end position="383"/>
    </location>
</feature>
<proteinExistence type="predicted"/>
<dbReference type="GeneTree" id="ENSGT00520000062029"/>
<feature type="compositionally biased region" description="Polar residues" evidence="1">
    <location>
        <begin position="227"/>
        <end position="244"/>
    </location>
</feature>
<feature type="region of interest" description="Disordered" evidence="1">
    <location>
        <begin position="443"/>
        <end position="478"/>
    </location>
</feature>
<evidence type="ECO:0008006" key="5">
    <source>
        <dbReference type="Google" id="ProtNLM"/>
    </source>
</evidence>
<accession>A0A8C3W970</accession>
<sequence>GISERLADLLFCFAAVLAVSASALPLLPAHKVPGWSPLASGTSALRGGNKKSPPSLSSLVTVLAGVFPSAERAEEASGRRARALFPQVLGNQQSDQAAPLGAAGASGRATPRSAPSAVAAPTAHGVPKSQPASYVTGPAEERLAPGSPGTAAPAPPHASPGPRHLGVEPKPSELSGLSDTVRAPAPRPFITSGSPQPPAGTLPAPTPPVTTSGSPQGLARPVGRPTSGPSAQRLSATRASNSRPGASPPPTLAPGTPDRAVSSAPQGSPAFASISNTSAATKPRLPGAAVWSRLDTAAAALTVGPRSPRNGPASSLGPGPSGPSVVPLPSTAPSSRSSSASLPLSPPSPERLSVSASPSPALAPVPHFTTRARASPDTSVPARPPVTTGLLFSVSSVPSALPPRVDTETALQWTVQPGPVPAGPAPWATLSLGCPPGLPSGCASVPGDAASPTSPSSPRPGQAVSSQDSGSSSPGRSRVTRSVTFRIANEDFAAALGNPASLEYQLLSANIRHQVWASCVFRRVSAHRPRTATMNASLVFGGPAPGPSAREVLWTLYRKVKAAGQMLGNLSLDGSRSNLSDLALETINIQLTAMRPFQPLLLLPGSAPFVLLKEKILRQVTPVVSGFFPVPPQEGPLLLFSHADQWVGVYIEYKFQAPIGTHLQGLADHLARNIMDPAVQKSSIMANGEKAELVLYEVRLHILDQLFTPAWKDNTSPKFWKLQGILTRRLTAVLRPLHNFGQVTVKFHQGSRPLTAWVGATFFRAGPPRALVRDCVLRALPAALREAEGLPLEMVSLDLGQCPSPCFPPSASSVRPPPPPGAVTCCPCSPRTPPSIHLFLAPLLAAF</sequence>
<dbReference type="AlphaFoldDB" id="A0A8C3W970"/>
<feature type="compositionally biased region" description="Pro residues" evidence="1">
    <location>
        <begin position="195"/>
        <end position="208"/>
    </location>
</feature>
<dbReference type="Proteomes" id="UP000694540">
    <property type="component" value="Unplaced"/>
</dbReference>
<organism evidence="3 4">
    <name type="scientific">Catagonus wagneri</name>
    <name type="common">Chacoan peccary</name>
    <dbReference type="NCBI Taxonomy" id="51154"/>
    <lineage>
        <taxon>Eukaryota</taxon>
        <taxon>Metazoa</taxon>
        <taxon>Chordata</taxon>
        <taxon>Craniata</taxon>
        <taxon>Vertebrata</taxon>
        <taxon>Euteleostomi</taxon>
        <taxon>Mammalia</taxon>
        <taxon>Eutheria</taxon>
        <taxon>Laurasiatheria</taxon>
        <taxon>Artiodactyla</taxon>
        <taxon>Suina</taxon>
        <taxon>Tayassuidae</taxon>
        <taxon>Catagonus</taxon>
    </lineage>
</organism>
<reference evidence="3" key="1">
    <citation type="submission" date="2025-08" db="UniProtKB">
        <authorList>
            <consortium name="Ensembl"/>
        </authorList>
    </citation>
    <scope>IDENTIFICATION</scope>
</reference>
<evidence type="ECO:0000256" key="2">
    <source>
        <dbReference type="SAM" id="SignalP"/>
    </source>
</evidence>
<dbReference type="SUPFAM" id="SSF82671">
    <property type="entry name" value="SEA domain"/>
    <property type="match status" value="1"/>
</dbReference>
<evidence type="ECO:0000313" key="3">
    <source>
        <dbReference type="Ensembl" id="ENSCWAP00000010697.1"/>
    </source>
</evidence>
<evidence type="ECO:0000313" key="4">
    <source>
        <dbReference type="Proteomes" id="UP000694540"/>
    </source>
</evidence>
<protein>
    <recommendedName>
        <fullName evidence="5">Taste receptor cell protein 1</fullName>
    </recommendedName>
</protein>
<feature type="region of interest" description="Disordered" evidence="1">
    <location>
        <begin position="95"/>
        <end position="284"/>
    </location>
</feature>
<feature type="signal peptide" evidence="2">
    <location>
        <begin position="1"/>
        <end position="23"/>
    </location>
</feature>